<dbReference type="PANTHER" id="PTHR34501">
    <property type="entry name" value="PROTEIN YDDL-RELATED"/>
    <property type="match status" value="1"/>
</dbReference>
<evidence type="ECO:0000256" key="11">
    <source>
        <dbReference type="ARBA" id="ARBA00023237"/>
    </source>
</evidence>
<keyword evidence="7 13" id="KW-0732">Signal</keyword>
<dbReference type="GO" id="GO:0046930">
    <property type="term" value="C:pore complex"/>
    <property type="evidence" value="ECO:0007669"/>
    <property type="project" value="UniProtKB-KW"/>
</dbReference>
<accession>A0A378UF35</accession>
<evidence type="ECO:0000256" key="12">
    <source>
        <dbReference type="RuleBase" id="RU000469"/>
    </source>
</evidence>
<evidence type="ECO:0000256" key="7">
    <source>
        <dbReference type="ARBA" id="ARBA00022729"/>
    </source>
</evidence>
<feature type="chain" id="PRO_5016822166" evidence="13">
    <location>
        <begin position="20"/>
        <end position="390"/>
    </location>
</feature>
<dbReference type="InterPro" id="IPR023614">
    <property type="entry name" value="Porin_dom_sf"/>
</dbReference>
<comment type="subcellular location">
    <subcellularLocation>
        <location evidence="1 12">Cell outer membrane</location>
        <topology evidence="1 12">Multi-pass membrane protein</topology>
    </subcellularLocation>
</comment>
<dbReference type="InterPro" id="IPR002299">
    <property type="entry name" value="Porin_Neis"/>
</dbReference>
<dbReference type="GO" id="GO:0009279">
    <property type="term" value="C:cell outer membrane"/>
    <property type="evidence" value="ECO:0007669"/>
    <property type="project" value="UniProtKB-SubCell"/>
</dbReference>
<evidence type="ECO:0000313" key="15">
    <source>
        <dbReference type="Proteomes" id="UP000254651"/>
    </source>
</evidence>
<evidence type="ECO:0000256" key="3">
    <source>
        <dbReference type="ARBA" id="ARBA00011233"/>
    </source>
</evidence>
<protein>
    <submittedName>
        <fullName evidence="14">Porin</fullName>
    </submittedName>
</protein>
<evidence type="ECO:0000256" key="6">
    <source>
        <dbReference type="ARBA" id="ARBA00022692"/>
    </source>
</evidence>
<dbReference type="InterPro" id="IPR013793">
    <property type="entry name" value="Porin_Gram-ve_CS"/>
</dbReference>
<dbReference type="Pfam" id="PF00267">
    <property type="entry name" value="Porin_1"/>
    <property type="match status" value="1"/>
</dbReference>
<dbReference type="GO" id="GO:0034220">
    <property type="term" value="P:monoatomic ion transmembrane transport"/>
    <property type="evidence" value="ECO:0007669"/>
    <property type="project" value="InterPro"/>
</dbReference>
<evidence type="ECO:0000256" key="1">
    <source>
        <dbReference type="ARBA" id="ARBA00004571"/>
    </source>
</evidence>
<evidence type="ECO:0000256" key="10">
    <source>
        <dbReference type="ARBA" id="ARBA00023136"/>
    </source>
</evidence>
<dbReference type="AlphaFoldDB" id="A0A378UF35"/>
<evidence type="ECO:0000256" key="13">
    <source>
        <dbReference type="SAM" id="SignalP"/>
    </source>
</evidence>
<feature type="signal peptide" evidence="13">
    <location>
        <begin position="1"/>
        <end position="19"/>
    </location>
</feature>
<dbReference type="PRINTS" id="PR00182">
    <property type="entry name" value="ECOLNEIPORIN"/>
</dbReference>
<keyword evidence="15" id="KW-1185">Reference proteome</keyword>
<dbReference type="NCBIfam" id="NF040479">
    <property type="entry name" value="porin_porB_Neis"/>
    <property type="match status" value="1"/>
</dbReference>
<keyword evidence="6 12" id="KW-0812">Transmembrane</keyword>
<proteinExistence type="inferred from homology"/>
<dbReference type="InterPro" id="IPR050298">
    <property type="entry name" value="Gram-neg_bact_OMP"/>
</dbReference>
<comment type="similarity">
    <text evidence="2 12">Belongs to the Gram-negative porin family.</text>
</comment>
<dbReference type="Proteomes" id="UP000254651">
    <property type="component" value="Unassembled WGS sequence"/>
</dbReference>
<dbReference type="PANTHER" id="PTHR34501:SF9">
    <property type="entry name" value="MAJOR OUTER MEMBRANE PROTEIN P.IA"/>
    <property type="match status" value="1"/>
</dbReference>
<dbReference type="InterPro" id="IPR033900">
    <property type="entry name" value="Gram_neg_porin_domain"/>
</dbReference>
<evidence type="ECO:0000256" key="4">
    <source>
        <dbReference type="ARBA" id="ARBA00022448"/>
    </source>
</evidence>
<keyword evidence="9 12" id="KW-0626">Porin</keyword>
<organism evidence="14 15">
    <name type="scientific">Bergeriella denitrificans</name>
    <name type="common">Neisseria denitrificans</name>
    <dbReference type="NCBI Taxonomy" id="494"/>
    <lineage>
        <taxon>Bacteria</taxon>
        <taxon>Pseudomonadati</taxon>
        <taxon>Pseudomonadota</taxon>
        <taxon>Betaproteobacteria</taxon>
        <taxon>Neisseriales</taxon>
        <taxon>Neisseriaceae</taxon>
        <taxon>Bergeriella</taxon>
    </lineage>
</organism>
<dbReference type="RefSeq" id="WP_066080544.1">
    <property type="nucleotide sequence ID" value="NZ_CP181246.1"/>
</dbReference>
<keyword evidence="10 12" id="KW-0472">Membrane</keyword>
<keyword evidence="4 12" id="KW-0813">Transport</keyword>
<name>A0A378UF35_BERDE</name>
<evidence type="ECO:0000313" key="14">
    <source>
        <dbReference type="EMBL" id="STZ75363.1"/>
    </source>
</evidence>
<dbReference type="SUPFAM" id="SSF56935">
    <property type="entry name" value="Porins"/>
    <property type="match status" value="1"/>
</dbReference>
<evidence type="ECO:0000256" key="2">
    <source>
        <dbReference type="ARBA" id="ARBA00007539"/>
    </source>
</evidence>
<comment type="subunit">
    <text evidence="3 12">Homotrimer.</text>
</comment>
<sequence>MKKSLIALTLAALPVAAVADVTLYGQIKAGVEVSNTKVGSAKNGGTVGGNTAAKLGRDASSKTATEIADFGSRIGFKGHEHLGNNLNAIWQLEQNASIAGTDSGWGTRESFIGLEGGFGKIRAGKLNTTVKDTDDAIDPWDASNAALRQGVFTRDTVSERKVSVRYDSPVFSGFSASAQFAPRDNENPADKYTHEVATGESYYAGLNYENAGFFGQYAGGYRKHTLNAAKTGAAAKDGQLHRLTAGYDANNVLVTVSGQYGKNWETYGQYAEALANGVVTADNTTDIGNTVFGTAQGLDGRGVETVEVAATASYRYGNVTPRVSYAHGFKAKVAGDKLKGTQYDQVVLGADYDFSKRTSALVSAGWLRAGENGPHRVETVAGLVGLRHKF</sequence>
<dbReference type="EMBL" id="UGQS01000001">
    <property type="protein sequence ID" value="STZ75363.1"/>
    <property type="molecule type" value="Genomic_DNA"/>
</dbReference>
<dbReference type="InterPro" id="IPR001702">
    <property type="entry name" value="Porin_Gram-ve"/>
</dbReference>
<evidence type="ECO:0000256" key="9">
    <source>
        <dbReference type="ARBA" id="ARBA00023114"/>
    </source>
</evidence>
<keyword evidence="5" id="KW-1134">Transmembrane beta strand</keyword>
<dbReference type="Gene3D" id="2.40.160.10">
    <property type="entry name" value="Porin"/>
    <property type="match status" value="1"/>
</dbReference>
<evidence type="ECO:0000256" key="5">
    <source>
        <dbReference type="ARBA" id="ARBA00022452"/>
    </source>
</evidence>
<gene>
    <name evidence="14" type="primary">porB_1</name>
    <name evidence="14" type="ORF">NCTC10295_00086</name>
</gene>
<keyword evidence="8 12" id="KW-0406">Ion transport</keyword>
<evidence type="ECO:0000256" key="8">
    <source>
        <dbReference type="ARBA" id="ARBA00023065"/>
    </source>
</evidence>
<dbReference type="CDD" id="cd00342">
    <property type="entry name" value="gram_neg_porins"/>
    <property type="match status" value="1"/>
</dbReference>
<reference evidence="14 15" key="1">
    <citation type="submission" date="2018-06" db="EMBL/GenBank/DDBJ databases">
        <authorList>
            <consortium name="Pathogen Informatics"/>
            <person name="Doyle S."/>
        </authorList>
    </citation>
    <scope>NUCLEOTIDE SEQUENCE [LARGE SCALE GENOMIC DNA]</scope>
    <source>
        <strain evidence="14 15">NCTC10295</strain>
    </source>
</reference>
<dbReference type="GO" id="GO:0015288">
    <property type="term" value="F:porin activity"/>
    <property type="evidence" value="ECO:0007669"/>
    <property type="project" value="UniProtKB-KW"/>
</dbReference>
<dbReference type="PRINTS" id="PR00184">
    <property type="entry name" value="NEISSPPORIN"/>
</dbReference>
<dbReference type="PROSITE" id="PS00576">
    <property type="entry name" value="GRAM_NEG_PORIN"/>
    <property type="match status" value="1"/>
</dbReference>
<keyword evidence="11 12" id="KW-0998">Cell outer membrane</keyword>